<dbReference type="Proteomes" id="UP000235388">
    <property type="component" value="Unassembled WGS sequence"/>
</dbReference>
<keyword evidence="3" id="KW-1185">Reference proteome</keyword>
<evidence type="ECO:0000256" key="1">
    <source>
        <dbReference type="SAM" id="MobiDB-lite"/>
    </source>
</evidence>
<protein>
    <submittedName>
        <fullName evidence="2">Uncharacterized protein</fullName>
    </submittedName>
</protein>
<dbReference type="AlphaFoldDB" id="A0A2N5VSE8"/>
<sequence length="391" mass="43821">MSLDEEGKLTWFGILSHHCLFGKKCNFVITNNADFNDFADAVHMNPANQCTIKILMQDPQVEAKWRELEKAETKNLALTYGTEEQREKLEREKTCLAQNPKANVTGLVRNEKVQEITDHILSKYSSTAETMRIHDPEEFASDAVHKDTFTSTNNISHSKADNTSPPKSDWSPSPNESLDKEQGHRQSSDGADSSSDEEDDLPSLTITWDSPASVSEAHQDIPSRESSSNIEVPKPILDVHHSLARKVARSPAGQEVNRDLPRLDFANSSRQPLVSPTCKIPSSRVSSSIAAEARPKAPLTKDGCEMTWDEFLTRSSFAKDDIIVQALLSLNYIPHWDYFHTTSPSVLISKLTGMHYPFPHAMAQRLVEGARVLEFTHVQHGYSYSFELRTS</sequence>
<feature type="compositionally biased region" description="Basic and acidic residues" evidence="1">
    <location>
        <begin position="177"/>
        <end position="187"/>
    </location>
</feature>
<proteinExistence type="predicted"/>
<evidence type="ECO:0000313" key="3">
    <source>
        <dbReference type="Proteomes" id="UP000235388"/>
    </source>
</evidence>
<feature type="compositionally biased region" description="Polar residues" evidence="1">
    <location>
        <begin position="151"/>
        <end position="176"/>
    </location>
</feature>
<feature type="compositionally biased region" description="Polar residues" evidence="1">
    <location>
        <begin position="204"/>
        <end position="213"/>
    </location>
</feature>
<organism evidence="2 3">
    <name type="scientific">Puccinia coronata f. sp. avenae</name>
    <dbReference type="NCBI Taxonomy" id="200324"/>
    <lineage>
        <taxon>Eukaryota</taxon>
        <taxon>Fungi</taxon>
        <taxon>Dikarya</taxon>
        <taxon>Basidiomycota</taxon>
        <taxon>Pucciniomycotina</taxon>
        <taxon>Pucciniomycetes</taxon>
        <taxon>Pucciniales</taxon>
        <taxon>Pucciniaceae</taxon>
        <taxon>Puccinia</taxon>
    </lineage>
</organism>
<dbReference type="OrthoDB" id="2498534at2759"/>
<comment type="caution">
    <text evidence="2">The sequence shown here is derived from an EMBL/GenBank/DDBJ whole genome shotgun (WGS) entry which is preliminary data.</text>
</comment>
<name>A0A2N5VSE8_9BASI</name>
<reference evidence="2 3" key="1">
    <citation type="submission" date="2017-11" db="EMBL/GenBank/DDBJ databases">
        <title>De novo assembly and phasing of dikaryotic genomes from two isolates of Puccinia coronata f. sp. avenae, the causal agent of oat crown rust.</title>
        <authorList>
            <person name="Miller M.E."/>
            <person name="Zhang Y."/>
            <person name="Omidvar V."/>
            <person name="Sperschneider J."/>
            <person name="Schwessinger B."/>
            <person name="Raley C."/>
            <person name="Palmer J.M."/>
            <person name="Garnica D."/>
            <person name="Upadhyaya N."/>
            <person name="Rathjen J."/>
            <person name="Taylor J.M."/>
            <person name="Park R.F."/>
            <person name="Dodds P.N."/>
            <person name="Hirsch C.D."/>
            <person name="Kianian S.F."/>
            <person name="Figueroa M."/>
        </authorList>
    </citation>
    <scope>NUCLEOTIDE SEQUENCE [LARGE SCALE GENOMIC DNA]</scope>
    <source>
        <strain evidence="2">12NC29</strain>
    </source>
</reference>
<dbReference type="EMBL" id="PGCJ01000071">
    <property type="protein sequence ID" value="PLW52896.1"/>
    <property type="molecule type" value="Genomic_DNA"/>
</dbReference>
<accession>A0A2N5VSE8</accession>
<feature type="region of interest" description="Disordered" evidence="1">
    <location>
        <begin position="151"/>
        <end position="234"/>
    </location>
</feature>
<gene>
    <name evidence="2" type="ORF">PCANC_05723</name>
</gene>
<evidence type="ECO:0000313" key="2">
    <source>
        <dbReference type="EMBL" id="PLW52896.1"/>
    </source>
</evidence>